<sequence>MLTELRLAQRFWQAGFRVMAIDNSSNDLSRHTMACASDAALVLKPQVG</sequence>
<evidence type="ECO:0000313" key="1">
    <source>
        <dbReference type="EMBL" id="RMR92467.1"/>
    </source>
</evidence>
<evidence type="ECO:0000313" key="2">
    <source>
        <dbReference type="Proteomes" id="UP000268004"/>
    </source>
</evidence>
<dbReference type="EMBL" id="RBSD01000020">
    <property type="protein sequence ID" value="RMR92467.1"/>
    <property type="molecule type" value="Genomic_DNA"/>
</dbReference>
<name>A0A3M4YWM5_9PSED</name>
<gene>
    <name evidence="1" type="ORF">ALP78_101086</name>
</gene>
<reference evidence="1 2" key="1">
    <citation type="submission" date="2018-08" db="EMBL/GenBank/DDBJ databases">
        <title>Recombination of ecologically and evolutionarily significant loci maintains genetic cohesion in the Pseudomonas syringae species complex.</title>
        <authorList>
            <person name="Dillon M."/>
            <person name="Thakur S."/>
            <person name="Almeida R.N.D."/>
            <person name="Weir B.S."/>
            <person name="Guttman D.S."/>
        </authorList>
    </citation>
    <scope>NUCLEOTIDE SEQUENCE [LARGE SCALE GENOMIC DNA]</scope>
    <source>
        <strain evidence="1 2">ICMP 4996</strain>
    </source>
</reference>
<protein>
    <submittedName>
        <fullName evidence="1">Uncharacterized protein</fullName>
    </submittedName>
</protein>
<accession>A0A3M4YWM5</accession>
<dbReference type="Proteomes" id="UP000268004">
    <property type="component" value="Unassembled WGS sequence"/>
</dbReference>
<proteinExistence type="predicted"/>
<dbReference type="AlphaFoldDB" id="A0A3M4YWM5"/>
<comment type="caution">
    <text evidence="1">The sequence shown here is derived from an EMBL/GenBank/DDBJ whole genome shotgun (WGS) entry which is preliminary data.</text>
</comment>
<organism evidence="1 2">
    <name type="scientific">Pseudomonas coronafaciens pv. striafaciens</name>
    <dbReference type="NCBI Taxonomy" id="235276"/>
    <lineage>
        <taxon>Bacteria</taxon>
        <taxon>Pseudomonadati</taxon>
        <taxon>Pseudomonadota</taxon>
        <taxon>Gammaproteobacteria</taxon>
        <taxon>Pseudomonadales</taxon>
        <taxon>Pseudomonadaceae</taxon>
        <taxon>Pseudomonas</taxon>
        <taxon>Pseudomonas coronafaciens</taxon>
    </lineage>
</organism>